<dbReference type="SUPFAM" id="SSF54523">
    <property type="entry name" value="Pili subunits"/>
    <property type="match status" value="1"/>
</dbReference>
<evidence type="ECO:0008006" key="4">
    <source>
        <dbReference type="Google" id="ProtNLM"/>
    </source>
</evidence>
<organism evidence="2 3">
    <name type="scientific">Candidatus Daviesbacteria bacterium GW2011_GWA2_40_9</name>
    <dbReference type="NCBI Taxonomy" id="1618424"/>
    <lineage>
        <taxon>Bacteria</taxon>
        <taxon>Candidatus Daviesiibacteriota</taxon>
    </lineage>
</organism>
<dbReference type="Proteomes" id="UP000034601">
    <property type="component" value="Unassembled WGS sequence"/>
</dbReference>
<keyword evidence="1" id="KW-1133">Transmembrane helix</keyword>
<sequence>MTAQTKKTSPGFTLIELLIALTIITILAVSVFVALNPAQRLKDAKDARRSTDVDSILTAVHQSIVDNKGTYPSNFPAAGTEAQLGTDGSACGISNTKCNFATAACANLLTGSQNLATYLKDMPIDPNGTANAAKTGYSVVRDSNGIVTIKACYTDGTATISASR</sequence>
<comment type="caution">
    <text evidence="2">The sequence shown here is derived from an EMBL/GenBank/DDBJ whole genome shotgun (WGS) entry which is preliminary data.</text>
</comment>
<dbReference type="EMBL" id="LCAB01000017">
    <property type="protein sequence ID" value="KKR82175.1"/>
    <property type="molecule type" value="Genomic_DNA"/>
</dbReference>
<gene>
    <name evidence="2" type="ORF">UU29_C0017G0011</name>
</gene>
<dbReference type="AlphaFoldDB" id="A0A0G0WD45"/>
<evidence type="ECO:0000313" key="3">
    <source>
        <dbReference type="Proteomes" id="UP000034601"/>
    </source>
</evidence>
<dbReference type="NCBIfam" id="TIGR02532">
    <property type="entry name" value="IV_pilin_GFxxxE"/>
    <property type="match status" value="1"/>
</dbReference>
<feature type="transmembrane region" description="Helical" evidence="1">
    <location>
        <begin position="12"/>
        <end position="35"/>
    </location>
</feature>
<evidence type="ECO:0000256" key="1">
    <source>
        <dbReference type="SAM" id="Phobius"/>
    </source>
</evidence>
<keyword evidence="1" id="KW-0472">Membrane</keyword>
<dbReference type="InterPro" id="IPR045584">
    <property type="entry name" value="Pilin-like"/>
</dbReference>
<name>A0A0G0WD45_9BACT</name>
<reference evidence="2 3" key="1">
    <citation type="journal article" date="2015" name="Nature">
        <title>rRNA introns, odd ribosomes, and small enigmatic genomes across a large radiation of phyla.</title>
        <authorList>
            <person name="Brown C.T."/>
            <person name="Hug L.A."/>
            <person name="Thomas B.C."/>
            <person name="Sharon I."/>
            <person name="Castelle C.J."/>
            <person name="Singh A."/>
            <person name="Wilkins M.J."/>
            <person name="Williams K.H."/>
            <person name="Banfield J.F."/>
        </authorList>
    </citation>
    <scope>NUCLEOTIDE SEQUENCE [LARGE SCALE GENOMIC DNA]</scope>
</reference>
<dbReference type="Gene3D" id="3.30.700.10">
    <property type="entry name" value="Glycoprotein, Type 4 Pilin"/>
    <property type="match status" value="1"/>
</dbReference>
<protein>
    <recommendedName>
        <fullName evidence="4">Prepilin-type N-terminal cleavage/methylation domain-containing protein</fullName>
    </recommendedName>
</protein>
<evidence type="ECO:0000313" key="2">
    <source>
        <dbReference type="EMBL" id="KKR82175.1"/>
    </source>
</evidence>
<proteinExistence type="predicted"/>
<dbReference type="Pfam" id="PF07963">
    <property type="entry name" value="N_methyl"/>
    <property type="match status" value="1"/>
</dbReference>
<dbReference type="InterPro" id="IPR012902">
    <property type="entry name" value="N_methyl_site"/>
</dbReference>
<keyword evidence="1" id="KW-0812">Transmembrane</keyword>
<accession>A0A0G0WD45</accession>